<feature type="compositionally biased region" description="Low complexity" evidence="1">
    <location>
        <begin position="30"/>
        <end position="70"/>
    </location>
</feature>
<sequence>MSDPSHSLPQQPPYPPAAPSPLPPQQVYEQPQSGQPQPPQSGQTPYGQPQYGQPQQAQYGQPQPQYGPAQFHQPQWTPPPAKNRTALIVSIVAVAVVLLFAAAVTVAYKLTRDDEPAATASAASTAGGGGGEKRLRLTAPATVGSWKKASSQELADKLSAAGTVSLIDEPFAAQYDNGGITAAIWGGTGKDIRFDSAQELFTAFVKGALTITPGTPGTTSPVDPGLIGGQAYCVAITGSGAGSSACLWFADQLTVGFVFTGGEPDAAGGYVKEMLSGLVTFG</sequence>
<evidence type="ECO:0000256" key="1">
    <source>
        <dbReference type="SAM" id="MobiDB-lite"/>
    </source>
</evidence>
<evidence type="ECO:0000256" key="2">
    <source>
        <dbReference type="SAM" id="Phobius"/>
    </source>
</evidence>
<proteinExistence type="predicted"/>
<keyword evidence="2" id="KW-1133">Transmembrane helix</keyword>
<protein>
    <submittedName>
        <fullName evidence="3">Uncharacterized protein</fullName>
    </submittedName>
</protein>
<feature type="region of interest" description="Disordered" evidence="1">
    <location>
        <begin position="115"/>
        <end position="135"/>
    </location>
</feature>
<name>A0ABN2CBR5_9ACTN</name>
<reference evidence="3 4" key="1">
    <citation type="journal article" date="2019" name="Int. J. Syst. Evol. Microbiol.">
        <title>The Global Catalogue of Microorganisms (GCM) 10K type strain sequencing project: providing services to taxonomists for standard genome sequencing and annotation.</title>
        <authorList>
            <consortium name="The Broad Institute Genomics Platform"/>
            <consortium name="The Broad Institute Genome Sequencing Center for Infectious Disease"/>
            <person name="Wu L."/>
            <person name="Ma J."/>
        </authorList>
    </citation>
    <scope>NUCLEOTIDE SEQUENCE [LARGE SCALE GENOMIC DNA]</scope>
    <source>
        <strain evidence="3 4">JCM 15933</strain>
    </source>
</reference>
<evidence type="ECO:0000313" key="4">
    <source>
        <dbReference type="Proteomes" id="UP001501470"/>
    </source>
</evidence>
<keyword evidence="2" id="KW-0472">Membrane</keyword>
<keyword evidence="2" id="KW-0812">Transmembrane</keyword>
<gene>
    <name evidence="3" type="ORF">GCM10009827_089770</name>
</gene>
<feature type="transmembrane region" description="Helical" evidence="2">
    <location>
        <begin position="86"/>
        <end position="108"/>
    </location>
</feature>
<evidence type="ECO:0000313" key="3">
    <source>
        <dbReference type="EMBL" id="GAA1555001.1"/>
    </source>
</evidence>
<organism evidence="3 4">
    <name type="scientific">Dactylosporangium maewongense</name>
    <dbReference type="NCBI Taxonomy" id="634393"/>
    <lineage>
        <taxon>Bacteria</taxon>
        <taxon>Bacillati</taxon>
        <taxon>Actinomycetota</taxon>
        <taxon>Actinomycetes</taxon>
        <taxon>Micromonosporales</taxon>
        <taxon>Micromonosporaceae</taxon>
        <taxon>Dactylosporangium</taxon>
    </lineage>
</organism>
<dbReference type="EMBL" id="BAAAQD010000024">
    <property type="protein sequence ID" value="GAA1555001.1"/>
    <property type="molecule type" value="Genomic_DNA"/>
</dbReference>
<keyword evidence="4" id="KW-1185">Reference proteome</keyword>
<accession>A0ABN2CBR5</accession>
<feature type="region of interest" description="Disordered" evidence="1">
    <location>
        <begin position="1"/>
        <end position="78"/>
    </location>
</feature>
<feature type="compositionally biased region" description="Pro residues" evidence="1">
    <location>
        <begin position="10"/>
        <end position="24"/>
    </location>
</feature>
<dbReference type="Proteomes" id="UP001501470">
    <property type="component" value="Unassembled WGS sequence"/>
</dbReference>
<comment type="caution">
    <text evidence="3">The sequence shown here is derived from an EMBL/GenBank/DDBJ whole genome shotgun (WGS) entry which is preliminary data.</text>
</comment>